<feature type="region of interest" description="Disordered" evidence="1">
    <location>
        <begin position="218"/>
        <end position="254"/>
    </location>
</feature>
<organism evidence="2 3">
    <name type="scientific">Phytophthora fragariaefolia</name>
    <dbReference type="NCBI Taxonomy" id="1490495"/>
    <lineage>
        <taxon>Eukaryota</taxon>
        <taxon>Sar</taxon>
        <taxon>Stramenopiles</taxon>
        <taxon>Oomycota</taxon>
        <taxon>Peronosporomycetes</taxon>
        <taxon>Peronosporales</taxon>
        <taxon>Peronosporaceae</taxon>
        <taxon>Phytophthora</taxon>
    </lineage>
</organism>
<keyword evidence="3" id="KW-1185">Reference proteome</keyword>
<comment type="caution">
    <text evidence="2">The sequence shown here is derived from an EMBL/GenBank/DDBJ whole genome shotgun (WGS) entry which is preliminary data.</text>
</comment>
<sequence>MSLFGKPAPSTPCVGLSPFSADAGAGRDDASEPFGRVENTQMCFARNGARVVASKWTPPPPPSRPLFGKSAFGYSSQPPKPLFGSSGANQVTVSGGGFTFGSTAASAPTSTSSAFGFGGAGVGFGGATAKATSAEECSGFGGFSYGFGGFCGSTATTMSATNTNASSGFGSASFSFGGNAAKPTSSSSFGSAGCGGDSFGFSGNATNPLTATNTVFGTSSNAAKPPLAPSSNPFTTSPNLTRKTTRNPFATIPANPFMTSARGFSIGDPMIKQAGTSASNPFAMKTVLDSTSNPFAMAQSSNSTSNLFTMAEASSSTSNPFAMKQVSSSRDNPFAAPIKSTSQASSIAARVSPNATVNPFSAPKSDLPIWSKNPFGTSAPAWSAGNASWSSKATAGSASLKFKNGLRPVFRLSESPWSSSMKELTPNKPTSISGIDWSKKSDSVQLSVESPFKMQSDVVGEATCTTTSTFACSLVASPNSNPYGSGSFGAGLVEQKVKAAIANPPSSVELKILDARPSHPLMSRQQPSARYAAKLGLARQASPVRPVQARFANPLALTKASIARAKFPQLESFQFSSSFSRLTISKRALKH</sequence>
<evidence type="ECO:0000256" key="1">
    <source>
        <dbReference type="SAM" id="MobiDB-lite"/>
    </source>
</evidence>
<name>A0A9W6XEZ6_9STRA</name>
<accession>A0A9W6XEZ6</accession>
<evidence type="ECO:0000313" key="3">
    <source>
        <dbReference type="Proteomes" id="UP001165121"/>
    </source>
</evidence>
<gene>
    <name evidence="2" type="ORF">Pfra01_001031400</name>
</gene>
<dbReference type="OrthoDB" id="128574at2759"/>
<evidence type="ECO:0000313" key="2">
    <source>
        <dbReference type="EMBL" id="GMF37119.1"/>
    </source>
</evidence>
<feature type="region of interest" description="Disordered" evidence="1">
    <location>
        <begin position="417"/>
        <end position="436"/>
    </location>
</feature>
<dbReference type="EMBL" id="BSXT01000987">
    <property type="protein sequence ID" value="GMF37119.1"/>
    <property type="molecule type" value="Genomic_DNA"/>
</dbReference>
<proteinExistence type="predicted"/>
<feature type="compositionally biased region" description="Polar residues" evidence="1">
    <location>
        <begin position="417"/>
        <end position="433"/>
    </location>
</feature>
<dbReference type="AlphaFoldDB" id="A0A9W6XEZ6"/>
<protein>
    <submittedName>
        <fullName evidence="2">Unnamed protein product</fullName>
    </submittedName>
</protein>
<reference evidence="2" key="1">
    <citation type="submission" date="2023-04" db="EMBL/GenBank/DDBJ databases">
        <title>Phytophthora fragariaefolia NBRC 109709.</title>
        <authorList>
            <person name="Ichikawa N."/>
            <person name="Sato H."/>
            <person name="Tonouchi N."/>
        </authorList>
    </citation>
    <scope>NUCLEOTIDE SEQUENCE</scope>
    <source>
        <strain evidence="2">NBRC 109709</strain>
    </source>
</reference>
<feature type="compositionally biased region" description="Polar residues" evidence="1">
    <location>
        <begin position="229"/>
        <end position="248"/>
    </location>
</feature>
<dbReference type="Proteomes" id="UP001165121">
    <property type="component" value="Unassembled WGS sequence"/>
</dbReference>